<dbReference type="InterPro" id="IPR001683">
    <property type="entry name" value="PX_dom"/>
</dbReference>
<protein>
    <recommendedName>
        <fullName evidence="2">PX domain-containing protein</fullName>
    </recommendedName>
</protein>
<reference evidence="3" key="1">
    <citation type="submission" date="2021-01" db="EMBL/GenBank/DDBJ databases">
        <authorList>
            <person name="Corre E."/>
            <person name="Pelletier E."/>
            <person name="Niang G."/>
            <person name="Scheremetjew M."/>
            <person name="Finn R."/>
            <person name="Kale V."/>
            <person name="Holt S."/>
            <person name="Cochrane G."/>
            <person name="Meng A."/>
            <person name="Brown T."/>
            <person name="Cohen L."/>
        </authorList>
    </citation>
    <scope>NUCLEOTIDE SEQUENCE</scope>
    <source>
        <strain evidence="3">UTEX LB 985</strain>
    </source>
</reference>
<evidence type="ECO:0000313" key="3">
    <source>
        <dbReference type="EMBL" id="CAD9440754.1"/>
    </source>
</evidence>
<dbReference type="SUPFAM" id="SSF64268">
    <property type="entry name" value="PX domain"/>
    <property type="match status" value="1"/>
</dbReference>
<evidence type="ECO:0000259" key="2">
    <source>
        <dbReference type="PROSITE" id="PS50195"/>
    </source>
</evidence>
<dbReference type="InterPro" id="IPR036871">
    <property type="entry name" value="PX_dom_sf"/>
</dbReference>
<sequence>MGGCTCGPGGRGVNSHASSRSTLPSSSGIRLHKRKAVTLYQLRARVGPFECNTLRRFSDFLRLHASLQQHYGKRRSLQLETPTIKKLTESKISIASRERQVESRTRLLQRYCAELCASPELAHHELVTSFFWPAAEDGCGSVVAPDGSMASMIG</sequence>
<dbReference type="AlphaFoldDB" id="A0A7S2D0V3"/>
<feature type="compositionally biased region" description="Gly residues" evidence="1">
    <location>
        <begin position="1"/>
        <end position="12"/>
    </location>
</feature>
<evidence type="ECO:0000256" key="1">
    <source>
        <dbReference type="SAM" id="MobiDB-lite"/>
    </source>
</evidence>
<dbReference type="PROSITE" id="PS50195">
    <property type="entry name" value="PX"/>
    <property type="match status" value="1"/>
</dbReference>
<accession>A0A7S2D0V3</accession>
<feature type="region of interest" description="Disordered" evidence="1">
    <location>
        <begin position="1"/>
        <end position="27"/>
    </location>
</feature>
<dbReference type="Pfam" id="PF00787">
    <property type="entry name" value="PX"/>
    <property type="match status" value="1"/>
</dbReference>
<gene>
    <name evidence="3" type="ORF">CBRE1094_LOCUS12957</name>
</gene>
<feature type="compositionally biased region" description="Polar residues" evidence="1">
    <location>
        <begin position="15"/>
        <end position="27"/>
    </location>
</feature>
<dbReference type="Gene3D" id="3.30.1520.10">
    <property type="entry name" value="Phox-like domain"/>
    <property type="match status" value="1"/>
</dbReference>
<dbReference type="EMBL" id="HBGU01023821">
    <property type="protein sequence ID" value="CAD9440754.1"/>
    <property type="molecule type" value="Transcribed_RNA"/>
</dbReference>
<name>A0A7S2D0V3_9EUKA</name>
<dbReference type="GO" id="GO:0035091">
    <property type="term" value="F:phosphatidylinositol binding"/>
    <property type="evidence" value="ECO:0007669"/>
    <property type="project" value="InterPro"/>
</dbReference>
<proteinExistence type="predicted"/>
<dbReference type="CDD" id="cd06093">
    <property type="entry name" value="PX_domain"/>
    <property type="match status" value="1"/>
</dbReference>
<feature type="domain" description="PX" evidence="2">
    <location>
        <begin position="18"/>
        <end position="138"/>
    </location>
</feature>
<organism evidence="3">
    <name type="scientific">Haptolina brevifila</name>
    <dbReference type="NCBI Taxonomy" id="156173"/>
    <lineage>
        <taxon>Eukaryota</taxon>
        <taxon>Haptista</taxon>
        <taxon>Haptophyta</taxon>
        <taxon>Prymnesiophyceae</taxon>
        <taxon>Prymnesiales</taxon>
        <taxon>Prymnesiaceae</taxon>
        <taxon>Haptolina</taxon>
    </lineage>
</organism>
<dbReference type="SMART" id="SM00312">
    <property type="entry name" value="PX"/>
    <property type="match status" value="1"/>
</dbReference>